<dbReference type="Gene3D" id="3.30.70.1440">
    <property type="entry name" value="Multidrug efflux transporter AcrB pore domain"/>
    <property type="match status" value="1"/>
</dbReference>
<keyword evidence="1" id="KW-1133">Transmembrane helix</keyword>
<feature type="transmembrane region" description="Helical" evidence="1">
    <location>
        <begin position="1021"/>
        <end position="1044"/>
    </location>
</feature>
<feature type="transmembrane region" description="Helical" evidence="1">
    <location>
        <begin position="945"/>
        <end position="969"/>
    </location>
</feature>
<dbReference type="Gene3D" id="3.30.70.1320">
    <property type="entry name" value="Multidrug efflux transporter AcrB pore domain like"/>
    <property type="match status" value="1"/>
</dbReference>
<keyword evidence="1" id="KW-0812">Transmembrane</keyword>
<dbReference type="SUPFAM" id="SSF82693">
    <property type="entry name" value="Multidrug efflux transporter AcrB pore domain, PN1, PN2, PC1 and PC2 subdomains"/>
    <property type="match status" value="2"/>
</dbReference>
<reference evidence="2" key="1">
    <citation type="submission" date="2021-01" db="EMBL/GenBank/DDBJ databases">
        <title>Modified the classification status of verrucomicrobia.</title>
        <authorList>
            <person name="Feng X."/>
        </authorList>
    </citation>
    <scope>NUCLEOTIDE SEQUENCE</scope>
    <source>
        <strain evidence="2">JCM 18052</strain>
    </source>
</reference>
<dbReference type="PANTHER" id="PTHR32063:SF8">
    <property type="entry name" value="CATION EFFLUX PROTEIN"/>
    <property type="match status" value="1"/>
</dbReference>
<dbReference type="Gene3D" id="3.30.70.1430">
    <property type="entry name" value="Multidrug efflux transporter AcrB pore domain"/>
    <property type="match status" value="2"/>
</dbReference>
<organism evidence="2 3">
    <name type="scientific">Luteolibacter yonseiensis</name>
    <dbReference type="NCBI Taxonomy" id="1144680"/>
    <lineage>
        <taxon>Bacteria</taxon>
        <taxon>Pseudomonadati</taxon>
        <taxon>Verrucomicrobiota</taxon>
        <taxon>Verrucomicrobiia</taxon>
        <taxon>Verrucomicrobiales</taxon>
        <taxon>Verrucomicrobiaceae</taxon>
        <taxon>Luteolibacter</taxon>
    </lineage>
</organism>
<dbReference type="Pfam" id="PF00873">
    <property type="entry name" value="ACR_tran"/>
    <property type="match status" value="1"/>
</dbReference>
<feature type="transmembrane region" description="Helical" evidence="1">
    <location>
        <begin position="539"/>
        <end position="559"/>
    </location>
</feature>
<feature type="transmembrane region" description="Helical" evidence="1">
    <location>
        <begin position="329"/>
        <end position="353"/>
    </location>
</feature>
<dbReference type="SUPFAM" id="SSF82714">
    <property type="entry name" value="Multidrug efflux transporter AcrB TolC docking domain, DN and DC subdomains"/>
    <property type="match status" value="2"/>
</dbReference>
<feature type="transmembrane region" description="Helical" evidence="1">
    <location>
        <begin position="990"/>
        <end position="1009"/>
    </location>
</feature>
<accession>A0A934VA29</accession>
<dbReference type="SUPFAM" id="SSF82866">
    <property type="entry name" value="Multidrug efflux transporter AcrB transmembrane domain"/>
    <property type="match status" value="2"/>
</dbReference>
<dbReference type="Gene3D" id="1.20.1640.10">
    <property type="entry name" value="Multidrug efflux transporter AcrB transmembrane domain"/>
    <property type="match status" value="2"/>
</dbReference>
<sequence length="1067" mass="115728">MWIVKLALNRPYTFIVLALLILIMGGVAIVRTPVDIFPNINIPVVSVVWDYDGLSPEEISQRIAGSYERVLTTTVNDIEHTESQSFRSRTVVKVFFQPGVNIDLAISQITAVSQTMLRNLPTGTTPPLIITYSASSVPVVQLAMSGDTATEQQINDQAMTFVRPELTTLPGVGIPFPYGGKTRQVMVDIDPEKLQSKGLAPIDVVNAVSAQNLIIPGGTAKIGGIEYDVSLNGSTQTVEELNHLPVKTINGSVVYVGDVAHVRDGFRDQTNIVRKDGKRAVLLSVIKTGTTSTLEIVDSVLKKLPHVQDLLPQGIKIGSLFDQSVFVRAAVHGVVVEAVIAACLTALMILLFLADWRATVIIAISIPLSILSSLFVLSMLGETINLMTLGGLALAVGILVDDATVTIENIDQHLAMGKPLREAILDGAHQIATPAFVATLCICIVFVPMFLLSGVARYLFVPLAESVVFAMLASYILSRTLIPTLAAYLLKDHDHEAATRKPRGIFAPLIHFQRAFERRFESAKNSYQNILESLLRHRAISICVFLFLCLGSLLLYPVLGQDFFPSVDAGQIRMHVRAKTGIRIEETARLTDEIEKKVRAIIPEEDLDGILDNIGIPTSGINTSYSNNGTFGTGDAEVLISLKKGHKPTEDYVRQMRLELPKSFPGTSFFFQPADIVSQILNFGLPSPIDVQIMGKDVPKNFAVATRLQEKMRNIPGLADVHIQQTFDSPRLDIAVDRSKSTQLGLTHRDVANSLLVSLSGSGQTTPTFWLNPKNGVVYNLMSKVPQQRIDSIQDIENFPIRSSSDATQPPQILANMADISRSNTPGTVSHYNVQTVVDVYATPQDRDLGAIARDVRKAIAEVEKELPKGSTIVLRGQARTMQDSFTGLGWGMIGAIVLVYLLIVVNFQSWTDPLIIISALPGALAGTAWMLFFTRTTVSVPALMGMVMCIGVATANSILVVSFAKELFEKNGDAFRSALEAGTTRMRPVLMTAMAMIIGMIPMALGLGEGGEQNAPLARAVIGGLSLATVATLFFVPVIFFAVRGRKSKTGGPLLPTTEQSHEIPA</sequence>
<keyword evidence="3" id="KW-1185">Reference proteome</keyword>
<dbReference type="InterPro" id="IPR027463">
    <property type="entry name" value="AcrB_DN_DC_subdom"/>
</dbReference>
<evidence type="ECO:0000313" key="2">
    <source>
        <dbReference type="EMBL" id="MBK1815783.1"/>
    </source>
</evidence>
<feature type="transmembrane region" description="Helical" evidence="1">
    <location>
        <begin position="386"/>
        <end position="410"/>
    </location>
</feature>
<feature type="transmembrane region" description="Helical" evidence="1">
    <location>
        <begin position="888"/>
        <end position="908"/>
    </location>
</feature>
<dbReference type="RefSeq" id="WP_200350739.1">
    <property type="nucleotide sequence ID" value="NZ_BAABHZ010000008.1"/>
</dbReference>
<evidence type="ECO:0000313" key="3">
    <source>
        <dbReference type="Proteomes" id="UP000600139"/>
    </source>
</evidence>
<dbReference type="GO" id="GO:0005886">
    <property type="term" value="C:plasma membrane"/>
    <property type="evidence" value="ECO:0007669"/>
    <property type="project" value="TreeGrafter"/>
</dbReference>
<feature type="transmembrane region" description="Helical" evidence="1">
    <location>
        <begin position="915"/>
        <end position="933"/>
    </location>
</feature>
<feature type="transmembrane region" description="Helical" evidence="1">
    <location>
        <begin position="12"/>
        <end position="30"/>
    </location>
</feature>
<evidence type="ECO:0000256" key="1">
    <source>
        <dbReference type="SAM" id="Phobius"/>
    </source>
</evidence>
<comment type="caution">
    <text evidence="2">The sequence shown here is derived from an EMBL/GenBank/DDBJ whole genome shotgun (WGS) entry which is preliminary data.</text>
</comment>
<dbReference type="AlphaFoldDB" id="A0A934VA29"/>
<gene>
    <name evidence="2" type="ORF">JIN84_09150</name>
</gene>
<name>A0A934VA29_9BACT</name>
<dbReference type="Gene3D" id="3.30.2090.10">
    <property type="entry name" value="Multidrug efflux transporter AcrB TolC docking domain, DN and DC subdomains"/>
    <property type="match status" value="2"/>
</dbReference>
<dbReference type="PRINTS" id="PR00702">
    <property type="entry name" value="ACRIFLAVINRP"/>
</dbReference>
<feature type="transmembrane region" description="Helical" evidence="1">
    <location>
        <begin position="360"/>
        <end position="380"/>
    </location>
</feature>
<keyword evidence="1" id="KW-0472">Membrane</keyword>
<protein>
    <submittedName>
        <fullName evidence="2">Efflux RND transporter permease subunit</fullName>
    </submittedName>
</protein>
<feature type="transmembrane region" description="Helical" evidence="1">
    <location>
        <begin position="431"/>
        <end position="452"/>
    </location>
</feature>
<dbReference type="EMBL" id="JAENIK010000009">
    <property type="protein sequence ID" value="MBK1815783.1"/>
    <property type="molecule type" value="Genomic_DNA"/>
</dbReference>
<dbReference type="PANTHER" id="PTHR32063">
    <property type="match status" value="1"/>
</dbReference>
<dbReference type="Proteomes" id="UP000600139">
    <property type="component" value="Unassembled WGS sequence"/>
</dbReference>
<proteinExistence type="predicted"/>
<dbReference type="InterPro" id="IPR001036">
    <property type="entry name" value="Acrflvin-R"/>
</dbReference>
<dbReference type="GO" id="GO:0042910">
    <property type="term" value="F:xenobiotic transmembrane transporter activity"/>
    <property type="evidence" value="ECO:0007669"/>
    <property type="project" value="TreeGrafter"/>
</dbReference>